<evidence type="ECO:0000313" key="2">
    <source>
        <dbReference type="Proteomes" id="UP001062846"/>
    </source>
</evidence>
<proteinExistence type="predicted"/>
<gene>
    <name evidence="1" type="ORF">RHMOL_Rhmol04G0214100</name>
</gene>
<reference evidence="1" key="1">
    <citation type="submission" date="2022-02" db="EMBL/GenBank/DDBJ databases">
        <title>Plant Genome Project.</title>
        <authorList>
            <person name="Zhang R.-G."/>
        </authorList>
    </citation>
    <scope>NUCLEOTIDE SEQUENCE</scope>
    <source>
        <strain evidence="1">AT1</strain>
    </source>
</reference>
<dbReference type="Proteomes" id="UP001062846">
    <property type="component" value="Chromosome 4"/>
</dbReference>
<keyword evidence="2" id="KW-1185">Reference proteome</keyword>
<protein>
    <submittedName>
        <fullName evidence="1">Uncharacterized protein</fullName>
    </submittedName>
</protein>
<evidence type="ECO:0000313" key="1">
    <source>
        <dbReference type="EMBL" id="KAI8559924.1"/>
    </source>
</evidence>
<accession>A0ACC0P449</accession>
<dbReference type="EMBL" id="CM046391">
    <property type="protein sequence ID" value="KAI8559924.1"/>
    <property type="molecule type" value="Genomic_DNA"/>
</dbReference>
<name>A0ACC0P449_RHOML</name>
<sequence>MADGTISMIDGLGSRAIDSNELRRKQKHSESAVPILGLQMRLISNRSFTSNSTLKPFDLCPGASPPMNPS</sequence>
<comment type="caution">
    <text evidence="1">The sequence shown here is derived from an EMBL/GenBank/DDBJ whole genome shotgun (WGS) entry which is preliminary data.</text>
</comment>
<organism evidence="1 2">
    <name type="scientific">Rhododendron molle</name>
    <name type="common">Chinese azalea</name>
    <name type="synonym">Azalea mollis</name>
    <dbReference type="NCBI Taxonomy" id="49168"/>
    <lineage>
        <taxon>Eukaryota</taxon>
        <taxon>Viridiplantae</taxon>
        <taxon>Streptophyta</taxon>
        <taxon>Embryophyta</taxon>
        <taxon>Tracheophyta</taxon>
        <taxon>Spermatophyta</taxon>
        <taxon>Magnoliopsida</taxon>
        <taxon>eudicotyledons</taxon>
        <taxon>Gunneridae</taxon>
        <taxon>Pentapetalae</taxon>
        <taxon>asterids</taxon>
        <taxon>Ericales</taxon>
        <taxon>Ericaceae</taxon>
        <taxon>Ericoideae</taxon>
        <taxon>Rhodoreae</taxon>
        <taxon>Rhododendron</taxon>
    </lineage>
</organism>